<sequence>MSHHILYFLCSVLSLFGNAFVHAASSDDDSKTPPIEISGNKFFYSNNGSQFYIRGVAYQADTANSTASSQINDPLADIDSCKRDLPYLKELLTNVLRVYAINTSLDHTECLNLFQDNGIYIIADLSEPQESISRTSPSWDLDLYKRYTSVVDALHNYTNVLGFFAGNEVTNNSTNTDASAFVKAAVRDTKKYIKDKGYRQIPVGYSSNDDDETRVPMADYFACGDEDTKVDFYGINMYEWCGKSTFQSSGYADRTKEFSNLSVPIFFSEYGCVEVKPRQFQEVSALYGKDMTDVWSGGIVYMYFEEENNYGLVSVDGNDVKTLDDFNNLKSALASASPTSATKSQASSTSLSCPATGEYWKVSTDLPPTPEKDTCDCIKGSLSCIVADDVASKDYSKLYGVVCADIDCSDISSNATDGKYGPYSFCDEKTKLSYLLNKYYEKNDKNESACSFSGSATLVSATGKSSTCAAASATGSNDSDSTASGSGSSATGSSSSSSSSSKSSSSSSAKKSAGTVLRPSSSTIKALTILFIAMECSLVFM</sequence>
<organism evidence="14 15">
    <name type="scientific">Kluyveromyces marxianus</name>
    <name type="common">Yeast</name>
    <name type="synonym">Candida kefyr</name>
    <dbReference type="NCBI Taxonomy" id="4911"/>
    <lineage>
        <taxon>Eukaryota</taxon>
        <taxon>Fungi</taxon>
        <taxon>Dikarya</taxon>
        <taxon>Ascomycota</taxon>
        <taxon>Saccharomycotina</taxon>
        <taxon>Saccharomycetes</taxon>
        <taxon>Saccharomycetales</taxon>
        <taxon>Saccharomycetaceae</taxon>
        <taxon>Kluyveromyces</taxon>
    </lineage>
</organism>
<comment type="subcellular location">
    <subcellularLocation>
        <location evidence="1">Cell envelope</location>
    </subcellularLocation>
    <subcellularLocation>
        <location evidence="11">Cell membrane</location>
        <topology evidence="11">Lipid-anchor</topology>
        <topology evidence="11">GPI-anchor</topology>
    </subcellularLocation>
    <subcellularLocation>
        <location evidence="2">Membrane</location>
        <topology evidence="2">Lipid-anchor</topology>
        <topology evidence="2">GPI-anchor</topology>
    </subcellularLocation>
</comment>
<dbReference type="Gene3D" id="1.20.58.1040">
    <property type="match status" value="1"/>
</dbReference>
<proteinExistence type="inferred from homology"/>
<keyword evidence="8" id="KW-0325">Glycoprotein</keyword>
<feature type="chain" id="PRO_5044985913" description="1,3-beta-glucanosyltransferase" evidence="11">
    <location>
        <begin position="24"/>
        <end position="541"/>
    </location>
</feature>
<dbReference type="EC" id="2.4.1.-" evidence="11"/>
<evidence type="ECO:0000256" key="5">
    <source>
        <dbReference type="ARBA" id="ARBA00022729"/>
    </source>
</evidence>
<dbReference type="EMBL" id="CP015060">
    <property type="protein sequence ID" value="QGN17769.1"/>
    <property type="molecule type" value="Genomic_DNA"/>
</dbReference>
<evidence type="ECO:0000313" key="14">
    <source>
        <dbReference type="EMBL" id="QGN17769.1"/>
    </source>
</evidence>
<keyword evidence="4 11" id="KW-0336">GPI-anchor</keyword>
<feature type="signal peptide" evidence="11">
    <location>
        <begin position="1"/>
        <end position="23"/>
    </location>
</feature>
<evidence type="ECO:0000256" key="1">
    <source>
        <dbReference type="ARBA" id="ARBA00004196"/>
    </source>
</evidence>
<evidence type="ECO:0000256" key="9">
    <source>
        <dbReference type="ARBA" id="ARBA00023288"/>
    </source>
</evidence>
<evidence type="ECO:0000256" key="6">
    <source>
        <dbReference type="ARBA" id="ARBA00023136"/>
    </source>
</evidence>
<evidence type="ECO:0000256" key="2">
    <source>
        <dbReference type="ARBA" id="ARBA00004589"/>
    </source>
</evidence>
<feature type="domain" description="X8" evidence="13">
    <location>
        <begin position="382"/>
        <end position="470"/>
    </location>
</feature>
<keyword evidence="10" id="KW-0961">Cell wall biogenesis/degradation</keyword>
<comment type="function">
    <text evidence="11">Splits internally a 1,3-beta-glucan molecule and transfers the newly generated reducing end (the donor) to the non-reducing end of another 1,3-beta-glucan molecule (the acceptor) forming a 1,3-beta linkage, resulting in the elongation of 1,3-beta-glucan chains in the cell wall.</text>
</comment>
<dbReference type="SMART" id="SM00768">
    <property type="entry name" value="X8"/>
    <property type="match status" value="1"/>
</dbReference>
<evidence type="ECO:0000256" key="3">
    <source>
        <dbReference type="ARBA" id="ARBA00007528"/>
    </source>
</evidence>
<reference evidence="14 15" key="1">
    <citation type="submission" date="2016-03" db="EMBL/GenBank/DDBJ databases">
        <title>How can Kluyveromyces marxianus grow so fast - potential evolutionary course in Saccharomyces Complex revealed by comparative genomics.</title>
        <authorList>
            <person name="Mo W."/>
            <person name="Lu W."/>
            <person name="Yang X."/>
            <person name="Qi J."/>
            <person name="Lv H."/>
        </authorList>
    </citation>
    <scope>NUCLEOTIDE SEQUENCE [LARGE SCALE GENOMIC DNA]</scope>
    <source>
        <strain evidence="14 15">FIM1</strain>
    </source>
</reference>
<evidence type="ECO:0000259" key="13">
    <source>
        <dbReference type="SMART" id="SM00768"/>
    </source>
</evidence>
<dbReference type="PANTHER" id="PTHR31468:SF2">
    <property type="entry name" value="1,3-BETA-GLUCANOSYLTRANSFERASE GAS1"/>
    <property type="match status" value="1"/>
</dbReference>
<evidence type="ECO:0000256" key="7">
    <source>
        <dbReference type="ARBA" id="ARBA00023157"/>
    </source>
</evidence>
<evidence type="ECO:0000256" key="4">
    <source>
        <dbReference type="ARBA" id="ARBA00022622"/>
    </source>
</evidence>
<evidence type="ECO:0000256" key="10">
    <source>
        <dbReference type="ARBA" id="ARBA00023316"/>
    </source>
</evidence>
<keyword evidence="9 11" id="KW-0449">Lipoprotein</keyword>
<dbReference type="Proteomes" id="UP000422736">
    <property type="component" value="Chromosome 8"/>
</dbReference>
<name>A0ABX6F186_KLUMA</name>
<dbReference type="Gene3D" id="3.20.20.80">
    <property type="entry name" value="Glycosidases"/>
    <property type="match status" value="1"/>
</dbReference>
<dbReference type="PANTHER" id="PTHR31468">
    <property type="entry name" value="1,3-BETA-GLUCANOSYLTRANSFERASE GAS1"/>
    <property type="match status" value="1"/>
</dbReference>
<keyword evidence="15" id="KW-1185">Reference proteome</keyword>
<dbReference type="InterPro" id="IPR012946">
    <property type="entry name" value="X8"/>
</dbReference>
<dbReference type="InterPro" id="IPR017853">
    <property type="entry name" value="GH"/>
</dbReference>
<keyword evidence="6 11" id="KW-0472">Membrane</keyword>
<dbReference type="InterPro" id="IPR004886">
    <property type="entry name" value="Glucanosyltransferase"/>
</dbReference>
<accession>A0ABX6F186</accession>
<dbReference type="Pfam" id="PF03198">
    <property type="entry name" value="Glyco_hydro_72"/>
    <property type="match status" value="1"/>
</dbReference>
<dbReference type="SUPFAM" id="SSF51445">
    <property type="entry name" value="(Trans)glycosidases"/>
    <property type="match status" value="1"/>
</dbReference>
<comment type="similarity">
    <text evidence="3 11">Belongs to the glycosyl hydrolase 72 family.</text>
</comment>
<keyword evidence="7" id="KW-1015">Disulfide bond</keyword>
<keyword evidence="5 11" id="KW-0732">Signal</keyword>
<evidence type="ECO:0000256" key="11">
    <source>
        <dbReference type="RuleBase" id="RU361209"/>
    </source>
</evidence>
<evidence type="ECO:0000256" key="12">
    <source>
        <dbReference type="SAM" id="MobiDB-lite"/>
    </source>
</evidence>
<gene>
    <name evidence="14" type="primary">GAS1</name>
    <name evidence="14" type="ORF">FIM1_4978</name>
</gene>
<reference evidence="14 15" key="2">
    <citation type="submission" date="2019-11" db="EMBL/GenBank/DDBJ databases">
        <authorList>
            <person name="Lu H."/>
        </authorList>
    </citation>
    <scope>NUCLEOTIDE SEQUENCE [LARGE SCALE GENOMIC DNA]</scope>
    <source>
        <strain evidence="14 15">FIM1</strain>
    </source>
</reference>
<evidence type="ECO:0000313" key="15">
    <source>
        <dbReference type="Proteomes" id="UP000422736"/>
    </source>
</evidence>
<feature type="region of interest" description="Disordered" evidence="12">
    <location>
        <begin position="473"/>
        <end position="513"/>
    </location>
</feature>
<keyword evidence="11" id="KW-0808">Transferase</keyword>
<evidence type="ECO:0000256" key="8">
    <source>
        <dbReference type="ARBA" id="ARBA00023180"/>
    </source>
</evidence>
<dbReference type="Pfam" id="PF07983">
    <property type="entry name" value="X8"/>
    <property type="match status" value="1"/>
</dbReference>
<protein>
    <recommendedName>
        <fullName evidence="11">1,3-beta-glucanosyltransferase</fullName>
        <ecNumber evidence="11">2.4.1.-</ecNumber>
    </recommendedName>
</protein>